<comment type="caution">
    <text evidence="7">The sequence shown here is derived from an EMBL/GenBank/DDBJ whole genome shotgun (WGS) entry which is preliminary data.</text>
</comment>
<feature type="compositionally biased region" description="Polar residues" evidence="5">
    <location>
        <begin position="26"/>
        <end position="36"/>
    </location>
</feature>
<evidence type="ECO:0000313" key="7">
    <source>
        <dbReference type="EMBL" id="KAK5964396.1"/>
    </source>
</evidence>
<keyword evidence="8" id="KW-1185">Reference proteome</keyword>
<dbReference type="AlphaFoldDB" id="A0AAN8I9Q6"/>
<dbReference type="InterPro" id="IPR000571">
    <property type="entry name" value="Znf_CCCH"/>
</dbReference>
<dbReference type="SMART" id="SM00356">
    <property type="entry name" value="ZnF_C3H1"/>
    <property type="match status" value="2"/>
</dbReference>
<evidence type="ECO:0000256" key="1">
    <source>
        <dbReference type="ARBA" id="ARBA00022723"/>
    </source>
</evidence>
<feature type="domain" description="C3H1-type" evidence="6">
    <location>
        <begin position="112"/>
        <end position="140"/>
    </location>
</feature>
<dbReference type="Proteomes" id="UP001331761">
    <property type="component" value="Unassembled WGS sequence"/>
</dbReference>
<keyword evidence="3 4" id="KW-0862">Zinc</keyword>
<evidence type="ECO:0000313" key="8">
    <source>
        <dbReference type="Proteomes" id="UP001331761"/>
    </source>
</evidence>
<evidence type="ECO:0000256" key="4">
    <source>
        <dbReference type="PROSITE-ProRule" id="PRU00723"/>
    </source>
</evidence>
<sequence>MTPYPSNYRYEYLDYDGNHCYNHPTSTTRRGLSYSSRRSDVRPYAPSATSPSSMTFSHENDSFFSGIHPFMDQAVSNFANGTSLARRSRFSSSSSSSCSIPQSPSPPKHPQLVKTMLCDFWKRGEVCRFEPHCWFAHGPLQLRTTSDNLSMCSDIPLSSKGSAAGQPMMESDMNHLTPEQQQWMILSQKAHNFLPHIQNITSTRYKDNAKTAAMEISAAGRTCEELEREQTIRRQLRTMGICKPFEHVSSSTTGVDSPQPSGPSTPTFNKDPFQFAFDEYVREKGFSGQTAITSTDSSLYYASYEKEECPLNQYGCCPLEQNCFFEHKGKELM</sequence>
<evidence type="ECO:0000256" key="3">
    <source>
        <dbReference type="ARBA" id="ARBA00022833"/>
    </source>
</evidence>
<keyword evidence="2 4" id="KW-0863">Zinc-finger</keyword>
<feature type="region of interest" description="Disordered" evidence="5">
    <location>
        <begin position="249"/>
        <end position="268"/>
    </location>
</feature>
<proteinExistence type="predicted"/>
<dbReference type="PROSITE" id="PS50103">
    <property type="entry name" value="ZF_C3H1"/>
    <property type="match status" value="1"/>
</dbReference>
<reference evidence="7 8" key="1">
    <citation type="submission" date="2019-10" db="EMBL/GenBank/DDBJ databases">
        <title>Assembly and Annotation for the nematode Trichostrongylus colubriformis.</title>
        <authorList>
            <person name="Martin J."/>
        </authorList>
    </citation>
    <scope>NUCLEOTIDE SEQUENCE [LARGE SCALE GENOMIC DNA]</scope>
    <source>
        <strain evidence="7">G859</strain>
        <tissue evidence="7">Whole worm</tissue>
    </source>
</reference>
<keyword evidence="1 4" id="KW-0479">Metal-binding</keyword>
<accession>A0AAN8I9Q6</accession>
<dbReference type="EMBL" id="WIXE01025880">
    <property type="protein sequence ID" value="KAK5964396.1"/>
    <property type="molecule type" value="Genomic_DNA"/>
</dbReference>
<dbReference type="InterPro" id="IPR036855">
    <property type="entry name" value="Znf_CCCH_sf"/>
</dbReference>
<feature type="region of interest" description="Disordered" evidence="5">
    <location>
        <begin position="26"/>
        <end position="54"/>
    </location>
</feature>
<dbReference type="Gene3D" id="4.10.1000.10">
    <property type="entry name" value="Zinc finger, CCCH-type"/>
    <property type="match status" value="1"/>
</dbReference>
<name>A0AAN8I9Q6_TRICO</name>
<organism evidence="7 8">
    <name type="scientific">Trichostrongylus colubriformis</name>
    <name type="common">Black scour worm</name>
    <dbReference type="NCBI Taxonomy" id="6319"/>
    <lineage>
        <taxon>Eukaryota</taxon>
        <taxon>Metazoa</taxon>
        <taxon>Ecdysozoa</taxon>
        <taxon>Nematoda</taxon>
        <taxon>Chromadorea</taxon>
        <taxon>Rhabditida</taxon>
        <taxon>Rhabditina</taxon>
        <taxon>Rhabditomorpha</taxon>
        <taxon>Strongyloidea</taxon>
        <taxon>Trichostrongylidae</taxon>
        <taxon>Trichostrongylus</taxon>
    </lineage>
</organism>
<dbReference type="GO" id="GO:0008270">
    <property type="term" value="F:zinc ion binding"/>
    <property type="evidence" value="ECO:0007669"/>
    <property type="project" value="UniProtKB-KW"/>
</dbReference>
<evidence type="ECO:0000256" key="2">
    <source>
        <dbReference type="ARBA" id="ARBA00022771"/>
    </source>
</evidence>
<evidence type="ECO:0000259" key="6">
    <source>
        <dbReference type="PROSITE" id="PS50103"/>
    </source>
</evidence>
<dbReference type="SUPFAM" id="SSF90229">
    <property type="entry name" value="CCCH zinc finger"/>
    <property type="match status" value="1"/>
</dbReference>
<evidence type="ECO:0000256" key="5">
    <source>
        <dbReference type="SAM" id="MobiDB-lite"/>
    </source>
</evidence>
<feature type="zinc finger region" description="C3H1-type" evidence="4">
    <location>
        <begin position="112"/>
        <end position="140"/>
    </location>
</feature>
<protein>
    <submittedName>
        <fullName evidence="7">C3H1-type domain-containing protein</fullName>
    </submittedName>
</protein>
<gene>
    <name evidence="7" type="ORF">GCK32_009766</name>
</gene>